<feature type="transmembrane region" description="Helical" evidence="1">
    <location>
        <begin position="28"/>
        <end position="47"/>
    </location>
</feature>
<dbReference type="OrthoDB" id="5406089at2"/>
<dbReference type="EMBL" id="QJRG01000048">
    <property type="protein sequence ID" value="RWU19032.1"/>
    <property type="molecule type" value="Genomic_DNA"/>
</dbReference>
<dbReference type="AlphaFoldDB" id="A0A443ZJD2"/>
<evidence type="ECO:0000313" key="3">
    <source>
        <dbReference type="Proteomes" id="UP000288983"/>
    </source>
</evidence>
<keyword evidence="1" id="KW-0812">Transmembrane</keyword>
<organism evidence="2 3">
    <name type="scientific">Pseudomonas alkylphenolica</name>
    <dbReference type="NCBI Taxonomy" id="237609"/>
    <lineage>
        <taxon>Bacteria</taxon>
        <taxon>Pseudomonadati</taxon>
        <taxon>Pseudomonadota</taxon>
        <taxon>Gammaproteobacteria</taxon>
        <taxon>Pseudomonadales</taxon>
        <taxon>Pseudomonadaceae</taxon>
        <taxon>Pseudomonas</taxon>
    </lineage>
</organism>
<dbReference type="Proteomes" id="UP000288983">
    <property type="component" value="Unassembled WGS sequence"/>
</dbReference>
<reference evidence="2 3" key="1">
    <citation type="submission" date="2018-06" db="EMBL/GenBank/DDBJ databases">
        <title>Bacteria isolated from soil of Wuhan.</title>
        <authorList>
            <person name="Wei X."/>
            <person name="Chunhua H."/>
        </authorList>
    </citation>
    <scope>NUCLEOTIDE SEQUENCE [LARGE SCALE GENOMIC DNA]</scope>
    <source>
        <strain evidence="3">xwS2</strain>
    </source>
</reference>
<proteinExistence type="predicted"/>
<accession>A0A443ZJD2</accession>
<name>A0A443ZJD2_9PSED</name>
<dbReference type="Pfam" id="PF14316">
    <property type="entry name" value="DUF4381"/>
    <property type="match status" value="1"/>
</dbReference>
<keyword evidence="1" id="KW-1133">Transmembrane helix</keyword>
<dbReference type="RefSeq" id="WP_128325517.1">
    <property type="nucleotide sequence ID" value="NZ_QJRG01000048.1"/>
</dbReference>
<comment type="caution">
    <text evidence="2">The sequence shown here is derived from an EMBL/GenBank/DDBJ whole genome shotgun (WGS) entry which is preliminary data.</text>
</comment>
<evidence type="ECO:0000313" key="2">
    <source>
        <dbReference type="EMBL" id="RWU19032.1"/>
    </source>
</evidence>
<evidence type="ECO:0000256" key="1">
    <source>
        <dbReference type="SAM" id="Phobius"/>
    </source>
</evidence>
<dbReference type="InterPro" id="IPR025489">
    <property type="entry name" value="DUF4381"/>
</dbReference>
<protein>
    <submittedName>
        <fullName evidence="2">DUF4381 domain-containing protein</fullName>
    </submittedName>
</protein>
<gene>
    <name evidence="2" type="ORF">DM813_22200</name>
</gene>
<keyword evidence="1" id="KW-0472">Membrane</keyword>
<sequence>MTAPVVPSIDQLQVLPTPVPPFSYVPQTWGWLVLLLVVVFISALWGIRRWRRWQQDRYRREALEQLGYLQQSLSDSGQRLGALRALPALLKRVALSMVDAPAVQSLSGDQWQAFLNQRAKTPLPENFAGQLFTLAYAPDTALAGIAEQEVTALFALSKQWIEAHHVAV</sequence>